<dbReference type="EMBL" id="NHTK01004093">
    <property type="protein sequence ID" value="PPQ88262.1"/>
    <property type="molecule type" value="Genomic_DNA"/>
</dbReference>
<organism evidence="2 3">
    <name type="scientific">Panaeolus cyanescens</name>
    <dbReference type="NCBI Taxonomy" id="181874"/>
    <lineage>
        <taxon>Eukaryota</taxon>
        <taxon>Fungi</taxon>
        <taxon>Dikarya</taxon>
        <taxon>Basidiomycota</taxon>
        <taxon>Agaricomycotina</taxon>
        <taxon>Agaricomycetes</taxon>
        <taxon>Agaricomycetidae</taxon>
        <taxon>Agaricales</taxon>
        <taxon>Agaricineae</taxon>
        <taxon>Galeropsidaceae</taxon>
        <taxon>Panaeolus</taxon>
    </lineage>
</organism>
<feature type="compositionally biased region" description="Basic residues" evidence="1">
    <location>
        <begin position="120"/>
        <end position="129"/>
    </location>
</feature>
<sequence>MQTQEQQNAGMEVSRMLADNAVGFEETREGEDLNMSGVKPGTQSGQGSNQTAAFGTSVYRPDLFSRGFDAILQDGDNDSTKMQRQKSDALAMALPTTQQSKSDDDAPTMAPRDAGVKPTPKYRGRTKRKSPADNNSEGGQILAFPKTFTP</sequence>
<dbReference type="InParanoid" id="A0A409XBV6"/>
<gene>
    <name evidence="2" type="ORF">CVT24_004897</name>
</gene>
<dbReference type="AlphaFoldDB" id="A0A409XBV6"/>
<comment type="caution">
    <text evidence="2">The sequence shown here is derived from an EMBL/GenBank/DDBJ whole genome shotgun (WGS) entry which is preliminary data.</text>
</comment>
<proteinExistence type="predicted"/>
<reference evidence="2 3" key="1">
    <citation type="journal article" date="2018" name="Evol. Lett.">
        <title>Horizontal gene cluster transfer increased hallucinogenic mushroom diversity.</title>
        <authorList>
            <person name="Reynolds H.T."/>
            <person name="Vijayakumar V."/>
            <person name="Gluck-Thaler E."/>
            <person name="Korotkin H.B."/>
            <person name="Matheny P.B."/>
            <person name="Slot J.C."/>
        </authorList>
    </citation>
    <scope>NUCLEOTIDE SEQUENCE [LARGE SCALE GENOMIC DNA]</scope>
    <source>
        <strain evidence="2 3">2629</strain>
    </source>
</reference>
<feature type="compositionally biased region" description="Basic and acidic residues" evidence="1">
    <location>
        <begin position="78"/>
        <end position="87"/>
    </location>
</feature>
<name>A0A409XBV6_9AGAR</name>
<feature type="region of interest" description="Disordered" evidence="1">
    <location>
        <begin position="70"/>
        <end position="150"/>
    </location>
</feature>
<evidence type="ECO:0000256" key="1">
    <source>
        <dbReference type="SAM" id="MobiDB-lite"/>
    </source>
</evidence>
<protein>
    <submittedName>
        <fullName evidence="2">Uncharacterized protein</fullName>
    </submittedName>
</protein>
<evidence type="ECO:0000313" key="2">
    <source>
        <dbReference type="EMBL" id="PPQ88262.1"/>
    </source>
</evidence>
<dbReference type="Proteomes" id="UP000284842">
    <property type="component" value="Unassembled WGS sequence"/>
</dbReference>
<accession>A0A409XBV6</accession>
<keyword evidence="3" id="KW-1185">Reference proteome</keyword>
<evidence type="ECO:0000313" key="3">
    <source>
        <dbReference type="Proteomes" id="UP000284842"/>
    </source>
</evidence>
<feature type="region of interest" description="Disordered" evidence="1">
    <location>
        <begin position="1"/>
        <end position="54"/>
    </location>
</feature>
<feature type="compositionally biased region" description="Polar residues" evidence="1">
    <location>
        <begin position="41"/>
        <end position="54"/>
    </location>
</feature>